<dbReference type="InterPro" id="IPR044974">
    <property type="entry name" value="Disease_R_plants"/>
</dbReference>
<comment type="caution">
    <text evidence="1">The sequence shown here is derived from an EMBL/GenBank/DDBJ whole genome shotgun (WGS) entry which is preliminary data.</text>
</comment>
<name>A0ABU6RD73_9FABA</name>
<evidence type="ECO:0000313" key="2">
    <source>
        <dbReference type="Proteomes" id="UP001341840"/>
    </source>
</evidence>
<evidence type="ECO:0000313" key="1">
    <source>
        <dbReference type="EMBL" id="MED6121989.1"/>
    </source>
</evidence>
<dbReference type="PANTHER" id="PTHR11017">
    <property type="entry name" value="LEUCINE-RICH REPEAT-CONTAINING PROTEIN"/>
    <property type="match status" value="1"/>
</dbReference>
<dbReference type="PANTHER" id="PTHR11017:SF512">
    <property type="entry name" value="ADP-RIBOSYL CYCLASE_CYCLIC ADP-RIBOSE HYDROLASE"/>
    <property type="match status" value="1"/>
</dbReference>
<gene>
    <name evidence="1" type="ORF">PIB30_035426</name>
</gene>
<dbReference type="EMBL" id="JASCZI010030377">
    <property type="protein sequence ID" value="MED6121989.1"/>
    <property type="molecule type" value="Genomic_DNA"/>
</dbReference>
<organism evidence="1 2">
    <name type="scientific">Stylosanthes scabra</name>
    <dbReference type="NCBI Taxonomy" id="79078"/>
    <lineage>
        <taxon>Eukaryota</taxon>
        <taxon>Viridiplantae</taxon>
        <taxon>Streptophyta</taxon>
        <taxon>Embryophyta</taxon>
        <taxon>Tracheophyta</taxon>
        <taxon>Spermatophyta</taxon>
        <taxon>Magnoliopsida</taxon>
        <taxon>eudicotyledons</taxon>
        <taxon>Gunneridae</taxon>
        <taxon>Pentapetalae</taxon>
        <taxon>rosids</taxon>
        <taxon>fabids</taxon>
        <taxon>Fabales</taxon>
        <taxon>Fabaceae</taxon>
        <taxon>Papilionoideae</taxon>
        <taxon>50 kb inversion clade</taxon>
        <taxon>dalbergioids sensu lato</taxon>
        <taxon>Dalbergieae</taxon>
        <taxon>Pterocarpus clade</taxon>
        <taxon>Stylosanthes</taxon>
    </lineage>
</organism>
<reference evidence="1 2" key="1">
    <citation type="journal article" date="2023" name="Plants (Basel)">
        <title>Bridging the Gap: Combining Genomics and Transcriptomics Approaches to Understand Stylosanthes scabra, an Orphan Legume from the Brazilian Caatinga.</title>
        <authorList>
            <person name="Ferreira-Neto J.R.C."/>
            <person name="da Silva M.D."/>
            <person name="Binneck E."/>
            <person name="de Melo N.F."/>
            <person name="da Silva R.H."/>
            <person name="de Melo A.L.T.M."/>
            <person name="Pandolfi V."/>
            <person name="Bustamante F.O."/>
            <person name="Brasileiro-Vidal A.C."/>
            <person name="Benko-Iseppon A.M."/>
        </authorList>
    </citation>
    <scope>NUCLEOTIDE SEQUENCE [LARGE SCALE GENOMIC DNA]</scope>
    <source>
        <tissue evidence="1">Leaves</tissue>
    </source>
</reference>
<protein>
    <submittedName>
        <fullName evidence="1">Uncharacterized protein</fullName>
    </submittedName>
</protein>
<dbReference type="SUPFAM" id="SSF52058">
    <property type="entry name" value="L domain-like"/>
    <property type="match status" value="1"/>
</dbReference>
<proteinExistence type="predicted"/>
<dbReference type="Proteomes" id="UP001341840">
    <property type="component" value="Unassembled WGS sequence"/>
</dbReference>
<dbReference type="Gene3D" id="3.80.10.10">
    <property type="entry name" value="Ribonuclease Inhibitor"/>
    <property type="match status" value="2"/>
</dbReference>
<dbReference type="InterPro" id="IPR032675">
    <property type="entry name" value="LRR_dom_sf"/>
</dbReference>
<accession>A0ABU6RD73</accession>
<keyword evidence="2" id="KW-1185">Reference proteome</keyword>
<sequence>MQRSKIQKLWDRAQNLPSLEAIDLSSCNHLIECPNLEGSRNLKSIRLVLCKSLPDVHPSIFSLPKIERLVMYGCKALKRLCSDYCSPSLRCLLACGCSNLEEFSVPIVAHRSESFLCLASTALSEVPTTILHLKSFDHFSFNISYSLEKLPSNFASGIELRDPKKRDDDTCIILSKILPTPAFLSLKQLMFFKCKSLCKLPDNIDGLQSLQLLLVTGCPIIGFPKSIKNLRQLITLDILGCKRLRYLPPLPSSIESLRIMECKSLETISSLTCEIPLRKHMVLVAFCNSMNLDKHAYEAVLKDLKSRMLLEVRDGYKNDDEKNGNLYYCIPYKSNMPNDCHPYYSSRKASLVTVEVPPDCWISSGLVFYLLFSQNQSCIKYVIFGCECYLKKSCNEWERIASSCKKQSFGAFPLKMESDHMALWYDAKCCNTIKKAIDHREKEWHHLQSYP</sequence>